<keyword evidence="2" id="KW-1185">Reference proteome</keyword>
<evidence type="ECO:0000313" key="1">
    <source>
        <dbReference type="EMBL" id="SAK57380.1"/>
    </source>
</evidence>
<proteinExistence type="predicted"/>
<dbReference type="STRING" id="1777137.AWB76_02441"/>
<organism evidence="1 2">
    <name type="scientific">Caballeronia temeraria</name>
    <dbReference type="NCBI Taxonomy" id="1777137"/>
    <lineage>
        <taxon>Bacteria</taxon>
        <taxon>Pseudomonadati</taxon>
        <taxon>Pseudomonadota</taxon>
        <taxon>Betaproteobacteria</taxon>
        <taxon>Burkholderiales</taxon>
        <taxon>Burkholderiaceae</taxon>
        <taxon>Caballeronia</taxon>
    </lineage>
</organism>
<dbReference type="AlphaFoldDB" id="A0A158AHY9"/>
<accession>A0A158AHY9</accession>
<reference evidence="2" key="1">
    <citation type="submission" date="2016-01" db="EMBL/GenBank/DDBJ databases">
        <authorList>
            <person name="Peeters Charlotte."/>
        </authorList>
    </citation>
    <scope>NUCLEOTIDE SEQUENCE [LARGE SCALE GENOMIC DNA]</scope>
</reference>
<dbReference type="Proteomes" id="UP000054624">
    <property type="component" value="Unassembled WGS sequence"/>
</dbReference>
<evidence type="ECO:0000313" key="2">
    <source>
        <dbReference type="Proteomes" id="UP000054624"/>
    </source>
</evidence>
<dbReference type="EMBL" id="FCOI02000006">
    <property type="protein sequence ID" value="SAK57380.1"/>
    <property type="molecule type" value="Genomic_DNA"/>
</dbReference>
<name>A0A158AHY9_9BURK</name>
<gene>
    <name evidence="1" type="ORF">AWB76_02441</name>
</gene>
<protein>
    <submittedName>
        <fullName evidence="1">Uncharacterized protein</fullName>
    </submittedName>
</protein>
<sequence length="66" mass="7805">MPEATWHISRRLSQDDFGRVIRQLRRFTTNSAFWTSIAASRLGRRTQRPLLPRVKDCFTSTLLFHT</sequence>